<evidence type="ECO:0000313" key="2">
    <source>
        <dbReference type="Proteomes" id="UP000273998"/>
    </source>
</evidence>
<dbReference type="Proteomes" id="UP000273998">
    <property type="component" value="Unassembled WGS sequence"/>
</dbReference>
<protein>
    <submittedName>
        <fullName evidence="1">Uncharacterized protein</fullName>
    </submittedName>
</protein>
<accession>A0AAX1YAD7</accession>
<proteinExistence type="predicted"/>
<dbReference type="AlphaFoldDB" id="A0AAX1YAD7"/>
<gene>
    <name evidence="1" type="ORF">D8867_07165</name>
</gene>
<dbReference type="EMBL" id="RJNF01000018">
    <property type="protein sequence ID" value="RSI56772.1"/>
    <property type="molecule type" value="Genomic_DNA"/>
</dbReference>
<organism evidence="1 2">
    <name type="scientific">Streptococcus salivarius</name>
    <dbReference type="NCBI Taxonomy" id="1304"/>
    <lineage>
        <taxon>Bacteria</taxon>
        <taxon>Bacillati</taxon>
        <taxon>Bacillota</taxon>
        <taxon>Bacilli</taxon>
        <taxon>Lactobacillales</taxon>
        <taxon>Streptococcaceae</taxon>
        <taxon>Streptococcus</taxon>
    </lineage>
</organism>
<dbReference type="RefSeq" id="WP_125411899.1">
    <property type="nucleotide sequence ID" value="NZ_RJNF01000018.1"/>
</dbReference>
<name>A0AAX1YAD7_STRSL</name>
<sequence>MITLTVEKDWTEKYTFIVSNGFDSQSFTPGTVVSDFQIDQAKQNIQYAGSIDDGIRVVKNALGII</sequence>
<comment type="caution">
    <text evidence="1">The sequence shown here is derived from an EMBL/GenBank/DDBJ whole genome shotgun (WGS) entry which is preliminary data.</text>
</comment>
<evidence type="ECO:0000313" key="1">
    <source>
        <dbReference type="EMBL" id="RSI56772.1"/>
    </source>
</evidence>
<reference evidence="1 2" key="1">
    <citation type="submission" date="2018-11" db="EMBL/GenBank/DDBJ databases">
        <title>Species Designations Belie Phenotypic and Genotypic Heterogeneity in Oral Streptococci.</title>
        <authorList>
            <person name="Velsko I."/>
        </authorList>
    </citation>
    <scope>NUCLEOTIDE SEQUENCE [LARGE SCALE GENOMIC DNA]</scope>
    <source>
        <strain evidence="1 2">BCC42</strain>
    </source>
</reference>